<evidence type="ECO:0000313" key="1">
    <source>
        <dbReference type="EMBL" id="CRG95550.1"/>
    </source>
</evidence>
<comment type="caution">
    <text evidence="1">The sequence shown here is derived from an EMBL/GenBank/DDBJ whole genome shotgun (WGS) entry which is preliminary data.</text>
</comment>
<protein>
    <submittedName>
        <fullName evidence="1">Uncharacterized protein</fullName>
    </submittedName>
</protein>
<dbReference type="Pfam" id="PF06098">
    <property type="entry name" value="Radial_spoke_3"/>
    <property type="match status" value="1"/>
</dbReference>
<dbReference type="RefSeq" id="XP_028528359.1">
    <property type="nucleotide sequence ID" value="XM_028671736.1"/>
</dbReference>
<accession>A0A1J1GSX8</accession>
<dbReference type="EMBL" id="CVMV01000045">
    <property type="protein sequence ID" value="CRG95550.1"/>
    <property type="molecule type" value="Genomic_DNA"/>
</dbReference>
<proteinExistence type="predicted"/>
<organism evidence="1 2">
    <name type="scientific">Plasmodium gallinaceum</name>
    <dbReference type="NCBI Taxonomy" id="5849"/>
    <lineage>
        <taxon>Eukaryota</taxon>
        <taxon>Sar</taxon>
        <taxon>Alveolata</taxon>
        <taxon>Apicomplexa</taxon>
        <taxon>Aconoidasida</taxon>
        <taxon>Haemosporida</taxon>
        <taxon>Plasmodiidae</taxon>
        <taxon>Plasmodium</taxon>
        <taxon>Plasmodium (Haemamoeba)</taxon>
    </lineage>
</organism>
<dbReference type="OMA" id="WISEFIY"/>
<dbReference type="VEuPathDB" id="PlasmoDB:PGAL8A_00274800"/>
<dbReference type="InterPro" id="IPR009290">
    <property type="entry name" value="Radial_spoke_3"/>
</dbReference>
<keyword evidence="2" id="KW-1185">Reference proteome</keyword>
<dbReference type="GeneID" id="39731280"/>
<sequence length="447" mass="53620">MEHNFQIKPIQLKFNKPQENNSNKYINSKKPLKAIKNNEKINDKKENVSSIKVENKKKEYNLFKNVKDIKTNTNDQKVKYNIKNKTNSKHNEFIDLKEEKNKLNYINKYCKNSEKKNEVNKENKKLGKSGIISSIKINNENEKCNDIKNSCKNNIQNTQNSKIYTKVIKYEDNYLNDLLKKENVCIQSVKCDEHNEENEEIMLSNNSTLEESSQEDIYSLDLIEQYKLKKKKELETKRKKIILYKKSKLIKKATFRNAETQVILDDFSKYYEKVKPKIEKIVEDILNKALKELYEEQELKKIKSEIDYYENIRKEKLLSLKKFEKTSEDFYEETQEKIKNRIKLKNKVEMIMKKKIANNKAQKNIHYIFQKNLDLYSLMDLLPNNFEKFINLIIIPWISEFIYYIVNVNKEIVHHIMTDMIEQSIISSSEIYEKFKRLTYIKNKKIK</sequence>
<name>A0A1J1GSX8_PLAGA</name>
<dbReference type="Proteomes" id="UP000220797">
    <property type="component" value="Unassembled WGS sequence"/>
</dbReference>
<gene>
    <name evidence="1" type="ORF">PGAL8A_00274800</name>
</gene>
<dbReference type="AlphaFoldDB" id="A0A1J1GSX8"/>
<dbReference type="OrthoDB" id="371591at2759"/>
<reference evidence="1" key="1">
    <citation type="submission" date="2015-04" db="EMBL/GenBank/DDBJ databases">
        <authorList>
            <consortium name="Pathogen Informatics"/>
        </authorList>
    </citation>
    <scope>NUCLEOTIDE SEQUENCE [LARGE SCALE GENOMIC DNA]</scope>
    <source>
        <strain evidence="1">8A</strain>
    </source>
</reference>
<evidence type="ECO:0000313" key="2">
    <source>
        <dbReference type="Proteomes" id="UP000220797"/>
    </source>
</evidence>